<name>E0QAT8_9BIFI</name>
<evidence type="ECO:0000313" key="2">
    <source>
        <dbReference type="EMBL" id="EFM40436.1"/>
    </source>
</evidence>
<accession>E0QAT8</accession>
<feature type="region of interest" description="Disordered" evidence="1">
    <location>
        <begin position="97"/>
        <end position="165"/>
    </location>
</feature>
<organism evidence="2 3">
    <name type="scientific">Bifidobacterium dentium ATCC 27679</name>
    <dbReference type="NCBI Taxonomy" id="871562"/>
    <lineage>
        <taxon>Bacteria</taxon>
        <taxon>Bacillati</taxon>
        <taxon>Actinomycetota</taxon>
        <taxon>Actinomycetes</taxon>
        <taxon>Bifidobacteriales</taxon>
        <taxon>Bifidobacteriaceae</taxon>
        <taxon>Bifidobacterium</taxon>
    </lineage>
</organism>
<comment type="caution">
    <text evidence="2">The sequence shown here is derived from an EMBL/GenBank/DDBJ whole genome shotgun (WGS) entry which is preliminary data.</text>
</comment>
<gene>
    <name evidence="2" type="ORF">HMPREF0168_2246</name>
</gene>
<protein>
    <submittedName>
        <fullName evidence="2">Uncharacterized protein</fullName>
    </submittedName>
</protein>
<dbReference type="Proteomes" id="UP000003323">
    <property type="component" value="Unassembled WGS sequence"/>
</dbReference>
<evidence type="ECO:0000313" key="3">
    <source>
        <dbReference type="Proteomes" id="UP000003323"/>
    </source>
</evidence>
<reference evidence="2 3" key="1">
    <citation type="submission" date="2010-08" db="EMBL/GenBank/DDBJ databases">
        <authorList>
            <person name="Muzny D."/>
            <person name="Qin X."/>
            <person name="Deng J."/>
            <person name="Jiang H."/>
            <person name="Liu Y."/>
            <person name="Qu J."/>
            <person name="Song X.-Z."/>
            <person name="Zhang L."/>
            <person name="Thornton R."/>
            <person name="Coyle M."/>
            <person name="Francisco L."/>
            <person name="Jackson L."/>
            <person name="Javaid M."/>
            <person name="Korchina V."/>
            <person name="Kovar C."/>
            <person name="Mata R."/>
            <person name="Mathew T."/>
            <person name="Ngo R."/>
            <person name="Nguyen L."/>
            <person name="Nguyen N."/>
            <person name="Okwuonu G."/>
            <person name="Ongeri F."/>
            <person name="Pham C."/>
            <person name="Simmons D."/>
            <person name="Wilczek-Boney K."/>
            <person name="Hale W."/>
            <person name="Jakkamsetti A."/>
            <person name="Pham P."/>
            <person name="Ruth R."/>
            <person name="San Lucas F."/>
            <person name="Warren J."/>
            <person name="Zhang J."/>
            <person name="Zhao Z."/>
            <person name="Zhou C."/>
            <person name="Zhu D."/>
            <person name="Lee S."/>
            <person name="Bess C."/>
            <person name="Blankenburg K."/>
            <person name="Forbes L."/>
            <person name="Fu Q."/>
            <person name="Gubbala S."/>
            <person name="Hirani K."/>
            <person name="Jayaseelan J.C."/>
            <person name="Lara F."/>
            <person name="Munidasa M."/>
            <person name="Palculict T."/>
            <person name="Patil S."/>
            <person name="Pu L.-L."/>
            <person name="Saada N."/>
            <person name="Tang L."/>
            <person name="Weissenberger G."/>
            <person name="Zhu Y."/>
            <person name="Hemphill L."/>
            <person name="Shang Y."/>
            <person name="Youmans B."/>
            <person name="Ayvaz T."/>
            <person name="Ross M."/>
            <person name="Santibanez J."/>
            <person name="Aqrawi P."/>
            <person name="Gross S."/>
            <person name="Joshi V."/>
            <person name="Fowler G."/>
            <person name="Nazareth L."/>
            <person name="Reid J."/>
            <person name="Worley K."/>
            <person name="Petrosino J."/>
            <person name="Highlander S."/>
            <person name="Gibbs R."/>
        </authorList>
    </citation>
    <scope>NUCLEOTIDE SEQUENCE [LARGE SCALE GENOMIC DNA]</scope>
    <source>
        <strain evidence="2 3">ATCC 27679</strain>
    </source>
</reference>
<proteinExistence type="predicted"/>
<dbReference type="HOGENOM" id="CLU_051464_0_0_11"/>
<sequence>MGVRHMVSLEWINLRFPNGFVHPFVFRGRDGREHERLLATVPKGVIVDGMDVGGYSLSVFATRWAKEQKADGRPVNIGLRASRPVELFRGRGRSRHTIRLAGPGPLRDALDRRRDGIRARDDTSSARSEGTPRAGDPGPRDPCAPAEPVRGNLEDAAPPAKGPAGGSGMDLFNHLAYDNGFVSRMDCLVTQFARDFVHHGYDPHAALDEVRGLVSAGVSLLESSTGDTYDGEAVDCAATLALSAVTSAINGCIGVFVDRGEGDPRIVVANIQERRARMDDYFAERAMMSEDMRLRTTYTIGPPSTTRCLHAFVTTCGAVDGTDLFGDLDPAPTLNAGTSMPALTR</sequence>
<dbReference type="AlphaFoldDB" id="E0QAT8"/>
<evidence type="ECO:0000256" key="1">
    <source>
        <dbReference type="SAM" id="MobiDB-lite"/>
    </source>
</evidence>
<feature type="compositionally biased region" description="Basic and acidic residues" evidence="1">
    <location>
        <begin position="108"/>
        <end position="124"/>
    </location>
</feature>
<dbReference type="EMBL" id="AEEQ01000015">
    <property type="protein sequence ID" value="EFM40436.1"/>
    <property type="molecule type" value="Genomic_DNA"/>
</dbReference>